<evidence type="ECO:0000256" key="1">
    <source>
        <dbReference type="ARBA" id="ARBA00004141"/>
    </source>
</evidence>
<sequence>MALINVLQKLLFPPPSSIYVSVMSFISVGSMANAGFSEIKGKHLQYSKFLNWNNNNDSSTQNKQIKITSKVGMFMMYAPAFLFGASSFLLFPHHGLRFLLLRSALTIHFLKRVLEVLFVHRFGGSGVALDTAFTISLSYFLTTVTMIYTQHLSEGLPEPSIDLKYVGVGLFLLGIGGNFYHHYILSTLRNTGEKEYKIPKGGLFNLVICPHYFFEVLGFVGVSCIAQTLYSVCYMIGATLYLMGRSYATRKWYLSKFEDFPKDVKMMIPFIF</sequence>
<feature type="transmembrane region" description="Helical" evidence="6">
    <location>
        <begin position="163"/>
        <end position="181"/>
    </location>
</feature>
<dbReference type="AlphaFoldDB" id="A0AAW1IQH9"/>
<gene>
    <name evidence="8" type="ORF">RND81_09G205900</name>
</gene>
<dbReference type="GO" id="GO:0016020">
    <property type="term" value="C:membrane"/>
    <property type="evidence" value="ECO:0007669"/>
    <property type="project" value="UniProtKB-SubCell"/>
</dbReference>
<comment type="subcellular location">
    <subcellularLocation>
        <location evidence="1">Membrane</location>
        <topology evidence="1">Multi-pass membrane protein</topology>
    </subcellularLocation>
</comment>
<keyword evidence="3 6" id="KW-0812">Transmembrane</keyword>
<accession>A0AAW1IQH9</accession>
<dbReference type="GO" id="GO:0016627">
    <property type="term" value="F:oxidoreductase activity, acting on the CH-CH group of donors"/>
    <property type="evidence" value="ECO:0007669"/>
    <property type="project" value="InterPro"/>
</dbReference>
<evidence type="ECO:0000313" key="8">
    <source>
        <dbReference type="EMBL" id="KAK9691582.1"/>
    </source>
</evidence>
<dbReference type="Gene3D" id="1.20.120.1630">
    <property type="match status" value="1"/>
</dbReference>
<evidence type="ECO:0000256" key="2">
    <source>
        <dbReference type="ARBA" id="ARBA00007742"/>
    </source>
</evidence>
<dbReference type="PANTHER" id="PTHR10556:SF35">
    <property type="entry name" value="3-OXO-5-ALPHA-STEROID 4-DEHYDROGENASE FAMILY PROTEIN"/>
    <property type="match status" value="1"/>
</dbReference>
<evidence type="ECO:0000259" key="7">
    <source>
        <dbReference type="Pfam" id="PF02544"/>
    </source>
</evidence>
<feature type="transmembrane region" description="Helical" evidence="6">
    <location>
        <begin position="126"/>
        <end position="148"/>
    </location>
</feature>
<comment type="caution">
    <text evidence="8">The sequence shown here is derived from an EMBL/GenBank/DDBJ whole genome shotgun (WGS) entry which is preliminary data.</text>
</comment>
<dbReference type="EMBL" id="JBDFQZ010000009">
    <property type="protein sequence ID" value="KAK9691582.1"/>
    <property type="molecule type" value="Genomic_DNA"/>
</dbReference>
<reference evidence="8" key="1">
    <citation type="submission" date="2024-03" db="EMBL/GenBank/DDBJ databases">
        <title>WGS assembly of Saponaria officinalis var. Norfolk2.</title>
        <authorList>
            <person name="Jenkins J."/>
            <person name="Shu S."/>
            <person name="Grimwood J."/>
            <person name="Barry K."/>
            <person name="Goodstein D."/>
            <person name="Schmutz J."/>
            <person name="Leebens-Mack J."/>
            <person name="Osbourn A."/>
        </authorList>
    </citation>
    <scope>NUCLEOTIDE SEQUENCE [LARGE SCALE GENOMIC DNA]</scope>
    <source>
        <strain evidence="8">JIC</strain>
    </source>
</reference>
<keyword evidence="5 6" id="KW-0472">Membrane</keyword>
<dbReference type="InterPro" id="IPR001104">
    <property type="entry name" value="3-oxo-5_a-steroid_4-DH_C"/>
</dbReference>
<comment type="similarity">
    <text evidence="2">Belongs to the steroid 5-alpha reductase family.</text>
</comment>
<feature type="transmembrane region" description="Helical" evidence="6">
    <location>
        <begin position="228"/>
        <end position="248"/>
    </location>
</feature>
<dbReference type="InterPro" id="IPR039357">
    <property type="entry name" value="SRD5A/TECR"/>
</dbReference>
<dbReference type="Pfam" id="PF02544">
    <property type="entry name" value="Steroid_dh"/>
    <property type="match status" value="1"/>
</dbReference>
<evidence type="ECO:0000256" key="5">
    <source>
        <dbReference type="ARBA" id="ARBA00023136"/>
    </source>
</evidence>
<name>A0AAW1IQH9_SAPOF</name>
<evidence type="ECO:0000256" key="3">
    <source>
        <dbReference type="ARBA" id="ARBA00022692"/>
    </source>
</evidence>
<evidence type="ECO:0000313" key="9">
    <source>
        <dbReference type="Proteomes" id="UP001443914"/>
    </source>
</evidence>
<dbReference type="PANTHER" id="PTHR10556">
    <property type="entry name" value="3-OXO-5-ALPHA-STEROID 4-DEHYDROGENASE"/>
    <property type="match status" value="1"/>
</dbReference>
<dbReference type="PROSITE" id="PS50244">
    <property type="entry name" value="S5A_REDUCTASE"/>
    <property type="match status" value="1"/>
</dbReference>
<feature type="transmembrane region" description="Helical" evidence="6">
    <location>
        <begin position="16"/>
        <end position="36"/>
    </location>
</feature>
<organism evidence="8 9">
    <name type="scientific">Saponaria officinalis</name>
    <name type="common">Common soapwort</name>
    <name type="synonym">Lychnis saponaria</name>
    <dbReference type="NCBI Taxonomy" id="3572"/>
    <lineage>
        <taxon>Eukaryota</taxon>
        <taxon>Viridiplantae</taxon>
        <taxon>Streptophyta</taxon>
        <taxon>Embryophyta</taxon>
        <taxon>Tracheophyta</taxon>
        <taxon>Spermatophyta</taxon>
        <taxon>Magnoliopsida</taxon>
        <taxon>eudicotyledons</taxon>
        <taxon>Gunneridae</taxon>
        <taxon>Pentapetalae</taxon>
        <taxon>Caryophyllales</taxon>
        <taxon>Caryophyllaceae</taxon>
        <taxon>Caryophylleae</taxon>
        <taxon>Saponaria</taxon>
    </lineage>
</organism>
<evidence type="ECO:0000256" key="6">
    <source>
        <dbReference type="SAM" id="Phobius"/>
    </source>
</evidence>
<proteinExistence type="inferred from homology"/>
<keyword evidence="4 6" id="KW-1133">Transmembrane helix</keyword>
<dbReference type="FunFam" id="1.20.120.1630:FF:000017">
    <property type="entry name" value="3-oxo-5-alpha-steroid 4-dehydrogenase family protein"/>
    <property type="match status" value="1"/>
</dbReference>
<evidence type="ECO:0000256" key="4">
    <source>
        <dbReference type="ARBA" id="ARBA00022989"/>
    </source>
</evidence>
<dbReference type="Proteomes" id="UP001443914">
    <property type="component" value="Unassembled WGS sequence"/>
</dbReference>
<feature type="domain" description="3-oxo-5-alpha-steroid 4-dehydrogenase C-terminal" evidence="7">
    <location>
        <begin position="162"/>
        <end position="272"/>
    </location>
</feature>
<keyword evidence="9" id="KW-1185">Reference proteome</keyword>
<protein>
    <recommendedName>
        <fullName evidence="7">3-oxo-5-alpha-steroid 4-dehydrogenase C-terminal domain-containing protein</fullName>
    </recommendedName>
</protein>
<dbReference type="GO" id="GO:0006629">
    <property type="term" value="P:lipid metabolic process"/>
    <property type="evidence" value="ECO:0007669"/>
    <property type="project" value="InterPro"/>
</dbReference>
<feature type="transmembrane region" description="Helical" evidence="6">
    <location>
        <begin position="71"/>
        <end position="90"/>
    </location>
</feature>